<gene>
    <name evidence="2" type="ORF">RFULGI_LOCUS14443</name>
</gene>
<organism evidence="2 3">
    <name type="scientific">Racocetra fulgida</name>
    <dbReference type="NCBI Taxonomy" id="60492"/>
    <lineage>
        <taxon>Eukaryota</taxon>
        <taxon>Fungi</taxon>
        <taxon>Fungi incertae sedis</taxon>
        <taxon>Mucoromycota</taxon>
        <taxon>Glomeromycotina</taxon>
        <taxon>Glomeromycetes</taxon>
        <taxon>Diversisporales</taxon>
        <taxon>Gigasporaceae</taxon>
        <taxon>Racocetra</taxon>
    </lineage>
</organism>
<feature type="region of interest" description="Disordered" evidence="1">
    <location>
        <begin position="1"/>
        <end position="20"/>
    </location>
</feature>
<accession>A0A9N9J341</accession>
<evidence type="ECO:0000313" key="2">
    <source>
        <dbReference type="EMBL" id="CAG8762806.1"/>
    </source>
</evidence>
<feature type="non-terminal residue" evidence="2">
    <location>
        <position position="48"/>
    </location>
</feature>
<dbReference type="AlphaFoldDB" id="A0A9N9J341"/>
<evidence type="ECO:0000313" key="3">
    <source>
        <dbReference type="Proteomes" id="UP000789396"/>
    </source>
</evidence>
<comment type="caution">
    <text evidence="2">The sequence shown here is derived from an EMBL/GenBank/DDBJ whole genome shotgun (WGS) entry which is preliminary data.</text>
</comment>
<feature type="non-terminal residue" evidence="2">
    <location>
        <position position="1"/>
    </location>
</feature>
<keyword evidence="3" id="KW-1185">Reference proteome</keyword>
<reference evidence="2" key="1">
    <citation type="submission" date="2021-06" db="EMBL/GenBank/DDBJ databases">
        <authorList>
            <person name="Kallberg Y."/>
            <person name="Tangrot J."/>
            <person name="Rosling A."/>
        </authorList>
    </citation>
    <scope>NUCLEOTIDE SEQUENCE</scope>
    <source>
        <strain evidence="2">IN212</strain>
    </source>
</reference>
<protein>
    <submittedName>
        <fullName evidence="2">684_t:CDS:1</fullName>
    </submittedName>
</protein>
<dbReference type="EMBL" id="CAJVPZ010041965">
    <property type="protein sequence ID" value="CAG8762806.1"/>
    <property type="molecule type" value="Genomic_DNA"/>
</dbReference>
<evidence type="ECO:0000256" key="1">
    <source>
        <dbReference type="SAM" id="MobiDB-lite"/>
    </source>
</evidence>
<dbReference type="Proteomes" id="UP000789396">
    <property type="component" value="Unassembled WGS sequence"/>
</dbReference>
<name>A0A9N9J341_9GLOM</name>
<sequence>SPMPELKVEDEDEFEEAEDYNDDQDFEEVTIDNQEYDEFVEFDVSERE</sequence>
<feature type="compositionally biased region" description="Acidic residues" evidence="1">
    <location>
        <begin position="8"/>
        <end position="20"/>
    </location>
</feature>
<proteinExistence type="predicted"/>